<dbReference type="Proteomes" id="UP000185335">
    <property type="component" value="Segment"/>
</dbReference>
<keyword evidence="3" id="KW-1185">Reference proteome</keyword>
<evidence type="ECO:0000313" key="3">
    <source>
        <dbReference type="Proteomes" id="UP000185335"/>
    </source>
</evidence>
<organism evidence="2 4">
    <name type="scientific">Synechococcus phage ACG-2014b</name>
    <dbReference type="NCBI Taxonomy" id="1493508"/>
    <lineage>
        <taxon>Viruses</taxon>
        <taxon>Duplodnaviria</taxon>
        <taxon>Heunggongvirae</taxon>
        <taxon>Uroviricota</taxon>
        <taxon>Caudoviricetes</taxon>
        <taxon>Pantevenvirales</taxon>
        <taxon>Kyanoviridae</taxon>
        <taxon>Nereusvirus</taxon>
        <taxon>Nereusvirus tusconc4</taxon>
    </lineage>
</organism>
<evidence type="ECO:0000313" key="4">
    <source>
        <dbReference type="Proteomes" id="UP000185336"/>
    </source>
</evidence>
<dbReference type="RefSeq" id="YP_009140747.1">
    <property type="nucleotide sequence ID" value="NC_027130.1"/>
</dbReference>
<dbReference type="Proteomes" id="UP000185336">
    <property type="component" value="Segment"/>
</dbReference>
<proteinExistence type="predicted"/>
<sequence length="50" mass="5819">MNKNNLKVLIHDLEVALTYLKAEVYSDTDSYLDSENVRRVHTYDDDGETD</sequence>
<evidence type="ECO:0000313" key="2">
    <source>
        <dbReference type="EMBL" id="AIX18261.1"/>
    </source>
</evidence>
<dbReference type="EMBL" id="KJ019040">
    <property type="protein sequence ID" value="AIX17399.1"/>
    <property type="molecule type" value="Genomic_DNA"/>
</dbReference>
<name>A0A0E3EYA6_9CAUD</name>
<evidence type="ECO:0000313" key="1">
    <source>
        <dbReference type="EMBL" id="AIX17399.1"/>
    </source>
</evidence>
<dbReference type="EMBL" id="KJ019044">
    <property type="protein sequence ID" value="AIX18261.1"/>
    <property type="molecule type" value="Genomic_DNA"/>
</dbReference>
<reference evidence="3 4" key="1">
    <citation type="submission" date="2013-12" db="EMBL/GenBank/DDBJ databases">
        <title>Ecological redundancy of diverse viral populations within a natural community.</title>
        <authorList>
            <person name="Gregory A.C."/>
            <person name="LaButti K."/>
            <person name="Copeland A."/>
            <person name="Woyke T."/>
            <person name="Sullivan M.B."/>
        </authorList>
    </citation>
    <scope>NUCLEOTIDE SEQUENCE [LARGE SCALE GENOMIC DNA]</scope>
    <source>
        <strain evidence="1">Syn7803C61</strain>
        <strain evidence="2">Syn7803C69</strain>
    </source>
</reference>
<accession>A0A0E3EYA6</accession>
<protein>
    <submittedName>
        <fullName evidence="2">Uncharacterized protein</fullName>
    </submittedName>
</protein>
<dbReference type="KEGG" id="vg:24405323"/>
<gene>
    <name evidence="1" type="ORF">Syn7803C61_177</name>
    <name evidence="2" type="ORF">Syn7803C69_177</name>
</gene>
<dbReference type="OrthoDB" id="26711at10239"/>